<dbReference type="GO" id="GO:0003677">
    <property type="term" value="F:DNA binding"/>
    <property type="evidence" value="ECO:0007669"/>
    <property type="project" value="UniProtKB-KW"/>
</dbReference>
<dbReference type="Gene3D" id="1.10.443.10">
    <property type="entry name" value="Intergrase catalytic core"/>
    <property type="match status" value="1"/>
</dbReference>
<dbReference type="PROSITE" id="PS51898">
    <property type="entry name" value="TYR_RECOMBINASE"/>
    <property type="match status" value="1"/>
</dbReference>
<dbReference type="SUPFAM" id="SSF56349">
    <property type="entry name" value="DNA breaking-rejoining enzymes"/>
    <property type="match status" value="1"/>
</dbReference>
<dbReference type="InterPro" id="IPR010998">
    <property type="entry name" value="Integrase_recombinase_N"/>
</dbReference>
<dbReference type="PANTHER" id="PTHR30349:SF41">
    <property type="entry name" value="INTEGRASE_RECOMBINASE PROTEIN MJ0367-RELATED"/>
    <property type="match status" value="1"/>
</dbReference>
<sequence length="464" mass="54521">MRNLKKWYTYKRDGIVYVQFKDRITGKKLTAKSTGTRNVLLADEIIREWYYDVDSFFNRGQREKAKNELEEIITASILNGQDIKDVFTKVMSSFFAGASSEDSMMFIENGSQFFIAREQKQTETPKKASKHSEIQEVMDMLDTLTFKDYLFLFWDYEKSPYIKQLKNSKSEVPYKELFNRILKSINHYSYLLDDVLLKDVTKENADNFLKEIKALGKLKDSSIIQIKSPLVQALRFAHKNGIIDTLITGDMLTSFSAKNDEKEIFTEQELQTIFDKKKNYFENEAFLLINKLLFLTGGRIGEVMALHINDLKQNLKGYYLSFDKNYNFEGKYLKCTKTKRKDVCPISNELAEELLEFIKTNPYKNKNGFIFYSEKRTEPLNYDVINHNFHKTMEKLGIKRKRLTLHSYRHTFTSLLQDAGFSDADLLFLTRHDDINQLRRYGGHITPKKEEKKRQAMDIINSYI</sequence>
<evidence type="ECO:0000256" key="1">
    <source>
        <dbReference type="ARBA" id="ARBA00008857"/>
    </source>
</evidence>
<dbReference type="OrthoDB" id="354470at2"/>
<name>M2BD90_TREDN</name>
<evidence type="ECO:0000313" key="6">
    <source>
        <dbReference type="Proteomes" id="UP000016183"/>
    </source>
</evidence>
<dbReference type="PANTHER" id="PTHR30349">
    <property type="entry name" value="PHAGE INTEGRASE-RELATED"/>
    <property type="match status" value="1"/>
</dbReference>
<feature type="domain" description="Tyr recombinase" evidence="4">
    <location>
        <begin position="260"/>
        <end position="458"/>
    </location>
</feature>
<evidence type="ECO:0000259" key="4">
    <source>
        <dbReference type="PROSITE" id="PS51898"/>
    </source>
</evidence>
<protein>
    <recommendedName>
        <fullName evidence="4">Tyr recombinase domain-containing protein</fullName>
    </recommendedName>
</protein>
<dbReference type="InterPro" id="IPR013762">
    <property type="entry name" value="Integrase-like_cat_sf"/>
</dbReference>
<dbReference type="Gene3D" id="1.10.150.130">
    <property type="match status" value="1"/>
</dbReference>
<keyword evidence="3" id="KW-0233">DNA recombination</keyword>
<dbReference type="GO" id="GO:0015074">
    <property type="term" value="P:DNA integration"/>
    <property type="evidence" value="ECO:0007669"/>
    <property type="project" value="InterPro"/>
</dbReference>
<comment type="similarity">
    <text evidence="1">Belongs to the 'phage' integrase family.</text>
</comment>
<dbReference type="CDD" id="cd00397">
    <property type="entry name" value="DNA_BRE_C"/>
    <property type="match status" value="1"/>
</dbReference>
<proteinExistence type="inferred from homology"/>
<dbReference type="PATRIC" id="fig|999437.3.peg.2650"/>
<dbReference type="HOGENOM" id="CLU_589165_0_0_12"/>
<dbReference type="InterPro" id="IPR002104">
    <property type="entry name" value="Integrase_catalytic"/>
</dbReference>
<comment type="caution">
    <text evidence="5">The sequence shown here is derived from an EMBL/GenBank/DDBJ whole genome shotgun (WGS) entry which is preliminary data.</text>
</comment>
<dbReference type="Proteomes" id="UP000016183">
    <property type="component" value="Unassembled WGS sequence"/>
</dbReference>
<dbReference type="InterPro" id="IPR050090">
    <property type="entry name" value="Tyrosine_recombinase_XerCD"/>
</dbReference>
<organism evidence="5 6">
    <name type="scientific">Treponema denticola SP33</name>
    <dbReference type="NCBI Taxonomy" id="999437"/>
    <lineage>
        <taxon>Bacteria</taxon>
        <taxon>Pseudomonadati</taxon>
        <taxon>Spirochaetota</taxon>
        <taxon>Spirochaetia</taxon>
        <taxon>Spirochaetales</taxon>
        <taxon>Treponemataceae</taxon>
        <taxon>Treponema</taxon>
    </lineage>
</organism>
<reference evidence="5 6" key="1">
    <citation type="submission" date="2012-01" db="EMBL/GenBank/DDBJ databases">
        <title>The Genome Sequence of Treponema denticola SP33.</title>
        <authorList>
            <consortium name="The Broad Institute Genome Sequencing Platform"/>
            <person name="Earl A."/>
            <person name="Ward D."/>
            <person name="Feldgarden M."/>
            <person name="Gevers D."/>
            <person name="Blanton J.M."/>
            <person name="Fenno C.J."/>
            <person name="Baranova O.V."/>
            <person name="Mathney J."/>
            <person name="Dewhirst F.E."/>
            <person name="Izard J."/>
            <person name="Young S.K."/>
            <person name="Zeng Q."/>
            <person name="Gargeya S."/>
            <person name="Fitzgerald M."/>
            <person name="Haas B."/>
            <person name="Abouelleil A."/>
            <person name="Alvarado L."/>
            <person name="Arachchi H.M."/>
            <person name="Berlin A."/>
            <person name="Chapman S.B."/>
            <person name="Gearin G."/>
            <person name="Goldberg J."/>
            <person name="Griggs A."/>
            <person name="Gujja S."/>
            <person name="Hansen M."/>
            <person name="Heiman D."/>
            <person name="Howarth C."/>
            <person name="Larimer J."/>
            <person name="Lui A."/>
            <person name="MacDonald P.J.P."/>
            <person name="McCowen C."/>
            <person name="Montmayeur A."/>
            <person name="Murphy C."/>
            <person name="Neiman D."/>
            <person name="Pearson M."/>
            <person name="Priest M."/>
            <person name="Roberts A."/>
            <person name="Saif S."/>
            <person name="Shea T."/>
            <person name="Sisk P."/>
            <person name="Stolte C."/>
            <person name="Sykes S."/>
            <person name="Wortman J."/>
            <person name="Nusbaum C."/>
            <person name="Birren B."/>
        </authorList>
    </citation>
    <scope>NUCLEOTIDE SEQUENCE [LARGE SCALE GENOMIC DNA]</scope>
    <source>
        <strain evidence="5 6">SP33</strain>
    </source>
</reference>
<gene>
    <name evidence="5" type="ORF">HMPREF9733_02570</name>
</gene>
<evidence type="ECO:0000256" key="2">
    <source>
        <dbReference type="ARBA" id="ARBA00023125"/>
    </source>
</evidence>
<dbReference type="InterPro" id="IPR011010">
    <property type="entry name" value="DNA_brk_join_enz"/>
</dbReference>
<evidence type="ECO:0000313" key="5">
    <source>
        <dbReference type="EMBL" id="EMB20014.1"/>
    </source>
</evidence>
<dbReference type="AlphaFoldDB" id="M2BD90"/>
<dbReference type="EMBL" id="AGDZ01000037">
    <property type="protein sequence ID" value="EMB20014.1"/>
    <property type="molecule type" value="Genomic_DNA"/>
</dbReference>
<keyword evidence="2" id="KW-0238">DNA-binding</keyword>
<accession>M2BD90</accession>
<dbReference type="Pfam" id="PF00589">
    <property type="entry name" value="Phage_integrase"/>
    <property type="match status" value="1"/>
</dbReference>
<evidence type="ECO:0000256" key="3">
    <source>
        <dbReference type="ARBA" id="ARBA00023172"/>
    </source>
</evidence>
<dbReference type="GO" id="GO:0006310">
    <property type="term" value="P:DNA recombination"/>
    <property type="evidence" value="ECO:0007669"/>
    <property type="project" value="UniProtKB-KW"/>
</dbReference>